<reference evidence="3" key="1">
    <citation type="submission" date="2021-11" db="EMBL/GenBank/DDBJ databases">
        <title>Description of a new species Pelosinus isolated from the bottom sediments of Lake Baikal.</title>
        <authorList>
            <person name="Zakharyuk A."/>
        </authorList>
    </citation>
    <scope>NUCLEOTIDE SEQUENCE</scope>
    <source>
        <strain evidence="3">Bkl1</strain>
    </source>
</reference>
<evidence type="ECO:0000256" key="1">
    <source>
        <dbReference type="ARBA" id="ARBA00022500"/>
    </source>
</evidence>
<evidence type="ECO:0000259" key="2">
    <source>
        <dbReference type="Pfam" id="PF13690"/>
    </source>
</evidence>
<dbReference type="InterPro" id="IPR028976">
    <property type="entry name" value="CheC-like_sf"/>
</dbReference>
<dbReference type="Pfam" id="PF13690">
    <property type="entry name" value="CheX"/>
    <property type="match status" value="1"/>
</dbReference>
<keyword evidence="4" id="KW-1185">Reference proteome</keyword>
<name>A0ABS8HMB8_9FIRM</name>
<accession>A0ABS8HMB8</accession>
<evidence type="ECO:0000313" key="3">
    <source>
        <dbReference type="EMBL" id="MCC5464315.1"/>
    </source>
</evidence>
<dbReference type="InterPro" id="IPR028051">
    <property type="entry name" value="CheX-like_dom"/>
</dbReference>
<gene>
    <name evidence="3" type="ORF">LMF89_02930</name>
</gene>
<dbReference type="Gene3D" id="3.40.1550.10">
    <property type="entry name" value="CheC-like"/>
    <property type="match status" value="1"/>
</dbReference>
<dbReference type="PANTHER" id="PTHR39452">
    <property type="entry name" value="CHEY-P PHOSPHATASE CHEX"/>
    <property type="match status" value="1"/>
</dbReference>
<dbReference type="CDD" id="cd17906">
    <property type="entry name" value="CheX"/>
    <property type="match status" value="1"/>
</dbReference>
<proteinExistence type="predicted"/>
<organism evidence="3 4">
    <name type="scientific">Pelosinus baikalensis</name>
    <dbReference type="NCBI Taxonomy" id="2892015"/>
    <lineage>
        <taxon>Bacteria</taxon>
        <taxon>Bacillati</taxon>
        <taxon>Bacillota</taxon>
        <taxon>Negativicutes</taxon>
        <taxon>Selenomonadales</taxon>
        <taxon>Sporomusaceae</taxon>
        <taxon>Pelosinus</taxon>
    </lineage>
</organism>
<dbReference type="EMBL" id="JAJHJB010000002">
    <property type="protein sequence ID" value="MCC5464315.1"/>
    <property type="molecule type" value="Genomic_DNA"/>
</dbReference>
<keyword evidence="1" id="KW-0145">Chemotaxis</keyword>
<dbReference type="Proteomes" id="UP001165492">
    <property type="component" value="Unassembled WGS sequence"/>
</dbReference>
<evidence type="ECO:0000313" key="4">
    <source>
        <dbReference type="Proteomes" id="UP001165492"/>
    </source>
</evidence>
<sequence length="157" mass="17275">MESQKKIFLQKCLAESVSDVFSTMVGVELCPIQEKVAAPKGYKSEITGVMMILSTHNALLSIALSKENAAMIVSFMTGVASVELADEELYDGVAELVNMIAGRAKALLAGTDYHYQITPPLTIVGENHFILYKKNVSQLSMEFEAEEIKLHLDLTYL</sequence>
<dbReference type="RefSeq" id="WP_007955755.1">
    <property type="nucleotide sequence ID" value="NZ_JAJHJB010000002.1"/>
</dbReference>
<protein>
    <submittedName>
        <fullName evidence="3">Chemotaxis protein CheX</fullName>
    </submittedName>
</protein>
<feature type="domain" description="Chemotaxis phosphatase CheX-like" evidence="2">
    <location>
        <begin position="46"/>
        <end position="144"/>
    </location>
</feature>
<dbReference type="InterPro" id="IPR038756">
    <property type="entry name" value="CheX-like"/>
</dbReference>
<dbReference type="SUPFAM" id="SSF103039">
    <property type="entry name" value="CheC-like"/>
    <property type="match status" value="1"/>
</dbReference>
<comment type="caution">
    <text evidence="3">The sequence shown here is derived from an EMBL/GenBank/DDBJ whole genome shotgun (WGS) entry which is preliminary data.</text>
</comment>
<dbReference type="PANTHER" id="PTHR39452:SF1">
    <property type="entry name" value="CHEY-P PHOSPHATASE CHEX"/>
    <property type="match status" value="1"/>
</dbReference>